<sequence>MKLVRGVLTTDDLLRRLKVTKDQLPALRAANPYATFSHLTKFALLTDNEFARFVSGSASASVVPPLPAAPASTHRSNRSAAVGGAMDAYSVDWTTRSICVPPVKFKGNCGSNWAIVAAAAVSSTHCLTTGDAINLSAQQVLSCSYPSGTDGCKGAGFAQHAMRWLVSQPSALCSESAIPYTSGVTGSAAFCSDNAKCAGTISLQAGPIVTMRGEDALAKQLELQPVVAYVTTLNSVWKSYGGGIVTWCPPTQYVDQAMLVVGYGIHDAGYNLNTLPFFKLRNAWGTNWGERGDIRLGRSDSNDEGTCKLAMYLAYSMLPPVGASKATLPDQP</sequence>
<evidence type="ECO:0000256" key="2">
    <source>
        <dbReference type="ARBA" id="ARBA00023145"/>
    </source>
</evidence>
<dbReference type="OMA" id="CKEEAYP"/>
<evidence type="ECO:0000313" key="5">
    <source>
        <dbReference type="Proteomes" id="UP000030762"/>
    </source>
</evidence>
<dbReference type="InterPro" id="IPR038765">
    <property type="entry name" value="Papain-like_cys_pep_sf"/>
</dbReference>
<gene>
    <name evidence="4" type="ORF">SDRG_12756</name>
</gene>
<dbReference type="InterPro" id="IPR000668">
    <property type="entry name" value="Peptidase_C1A_C"/>
</dbReference>
<dbReference type="PANTHER" id="PTHR12411">
    <property type="entry name" value="CYSTEINE PROTEASE FAMILY C1-RELATED"/>
    <property type="match status" value="1"/>
</dbReference>
<keyword evidence="5" id="KW-1185">Reference proteome</keyword>
<reference evidence="4 5" key="1">
    <citation type="submission" date="2012-04" db="EMBL/GenBank/DDBJ databases">
        <title>The Genome Sequence of Saprolegnia declina VS20.</title>
        <authorList>
            <consortium name="The Broad Institute Genome Sequencing Platform"/>
            <person name="Russ C."/>
            <person name="Nusbaum C."/>
            <person name="Tyler B."/>
            <person name="van West P."/>
            <person name="Dieguez-Uribeondo J."/>
            <person name="de Bruijn I."/>
            <person name="Tripathy S."/>
            <person name="Jiang R."/>
            <person name="Young S.K."/>
            <person name="Zeng Q."/>
            <person name="Gargeya S."/>
            <person name="Fitzgerald M."/>
            <person name="Haas B."/>
            <person name="Abouelleil A."/>
            <person name="Alvarado L."/>
            <person name="Arachchi H.M."/>
            <person name="Berlin A."/>
            <person name="Chapman S.B."/>
            <person name="Goldberg J."/>
            <person name="Griggs A."/>
            <person name="Gujja S."/>
            <person name="Hansen M."/>
            <person name="Howarth C."/>
            <person name="Imamovic A."/>
            <person name="Larimer J."/>
            <person name="McCowen C."/>
            <person name="Montmayeur A."/>
            <person name="Murphy C."/>
            <person name="Neiman D."/>
            <person name="Pearson M."/>
            <person name="Priest M."/>
            <person name="Roberts A."/>
            <person name="Saif S."/>
            <person name="Shea T."/>
            <person name="Sisk P."/>
            <person name="Sykes S."/>
            <person name="Wortman J."/>
            <person name="Nusbaum C."/>
            <person name="Birren B."/>
        </authorList>
    </citation>
    <scope>NUCLEOTIDE SEQUENCE [LARGE SCALE GENOMIC DNA]</scope>
    <source>
        <strain evidence="4 5">VS20</strain>
    </source>
</reference>
<dbReference type="Gene3D" id="3.90.70.10">
    <property type="entry name" value="Cysteine proteinases"/>
    <property type="match status" value="1"/>
</dbReference>
<dbReference type="Proteomes" id="UP000030762">
    <property type="component" value="Unassembled WGS sequence"/>
</dbReference>
<dbReference type="GO" id="GO:0006508">
    <property type="term" value="P:proteolysis"/>
    <property type="evidence" value="ECO:0007669"/>
    <property type="project" value="InterPro"/>
</dbReference>
<dbReference type="OrthoDB" id="387093at2759"/>
<dbReference type="RefSeq" id="XP_008617060.1">
    <property type="nucleotide sequence ID" value="XM_008618838.1"/>
</dbReference>
<organism evidence="4 5">
    <name type="scientific">Saprolegnia diclina (strain VS20)</name>
    <dbReference type="NCBI Taxonomy" id="1156394"/>
    <lineage>
        <taxon>Eukaryota</taxon>
        <taxon>Sar</taxon>
        <taxon>Stramenopiles</taxon>
        <taxon>Oomycota</taxon>
        <taxon>Saprolegniomycetes</taxon>
        <taxon>Saprolegniales</taxon>
        <taxon>Saprolegniaceae</taxon>
        <taxon>Saprolegnia</taxon>
    </lineage>
</organism>
<keyword evidence="2" id="KW-0865">Zymogen</keyword>
<dbReference type="EMBL" id="JH767183">
    <property type="protein sequence ID" value="EQC29508.1"/>
    <property type="molecule type" value="Genomic_DNA"/>
</dbReference>
<dbReference type="AlphaFoldDB" id="T0RBG8"/>
<proteinExistence type="inferred from homology"/>
<accession>T0RBG8</accession>
<dbReference type="Pfam" id="PF00112">
    <property type="entry name" value="Peptidase_C1"/>
    <property type="match status" value="1"/>
</dbReference>
<dbReference type="eggNOG" id="KOG1543">
    <property type="taxonomic scope" value="Eukaryota"/>
</dbReference>
<dbReference type="GO" id="GO:0008234">
    <property type="term" value="F:cysteine-type peptidase activity"/>
    <property type="evidence" value="ECO:0007669"/>
    <property type="project" value="InterPro"/>
</dbReference>
<dbReference type="SUPFAM" id="SSF54001">
    <property type="entry name" value="Cysteine proteinases"/>
    <property type="match status" value="1"/>
</dbReference>
<dbReference type="VEuPathDB" id="FungiDB:SDRG_12756"/>
<dbReference type="InParanoid" id="T0RBG8"/>
<comment type="similarity">
    <text evidence="1">Belongs to the peptidase C1 family.</text>
</comment>
<dbReference type="STRING" id="1156394.T0RBG8"/>
<evidence type="ECO:0000313" key="4">
    <source>
        <dbReference type="EMBL" id="EQC29508.1"/>
    </source>
</evidence>
<evidence type="ECO:0000256" key="1">
    <source>
        <dbReference type="ARBA" id="ARBA00008455"/>
    </source>
</evidence>
<dbReference type="InterPro" id="IPR013128">
    <property type="entry name" value="Peptidase_C1A"/>
</dbReference>
<dbReference type="SMART" id="SM00645">
    <property type="entry name" value="Pept_C1"/>
    <property type="match status" value="1"/>
</dbReference>
<protein>
    <recommendedName>
        <fullName evidence="3">Peptidase C1A papain C-terminal domain-containing protein</fullName>
    </recommendedName>
</protein>
<name>T0RBG8_SAPDV</name>
<feature type="domain" description="Peptidase C1A papain C-terminal" evidence="3">
    <location>
        <begin position="87"/>
        <end position="317"/>
    </location>
</feature>
<evidence type="ECO:0000259" key="3">
    <source>
        <dbReference type="SMART" id="SM00645"/>
    </source>
</evidence>
<dbReference type="GeneID" id="19953483"/>